<keyword evidence="2" id="KW-0378">Hydrolase</keyword>
<dbReference type="Proteomes" id="UP001596303">
    <property type="component" value="Unassembled WGS sequence"/>
</dbReference>
<proteinExistence type="predicted"/>
<feature type="domain" description="Cell wall hydrolase SleB" evidence="1">
    <location>
        <begin position="138"/>
        <end position="246"/>
    </location>
</feature>
<reference evidence="3" key="1">
    <citation type="journal article" date="2019" name="Int. J. Syst. Evol. Microbiol.">
        <title>The Global Catalogue of Microorganisms (GCM) 10K type strain sequencing project: providing services to taxonomists for standard genome sequencing and annotation.</title>
        <authorList>
            <consortium name="The Broad Institute Genomics Platform"/>
            <consortium name="The Broad Institute Genome Sequencing Center for Infectious Disease"/>
            <person name="Wu L."/>
            <person name="Ma J."/>
        </authorList>
    </citation>
    <scope>NUCLEOTIDE SEQUENCE [LARGE SCALE GENOMIC DNA]</scope>
    <source>
        <strain evidence="3">CGMCC-1.15741</strain>
    </source>
</reference>
<protein>
    <submittedName>
        <fullName evidence="2">Cell wall hydrolase</fullName>
    </submittedName>
</protein>
<organism evidence="2 3">
    <name type="scientific">Ponticaulis profundi</name>
    <dbReference type="NCBI Taxonomy" id="2665222"/>
    <lineage>
        <taxon>Bacteria</taxon>
        <taxon>Pseudomonadati</taxon>
        <taxon>Pseudomonadota</taxon>
        <taxon>Alphaproteobacteria</taxon>
        <taxon>Hyphomonadales</taxon>
        <taxon>Hyphomonadaceae</taxon>
        <taxon>Ponticaulis</taxon>
    </lineage>
</organism>
<dbReference type="RefSeq" id="WP_377375907.1">
    <property type="nucleotide sequence ID" value="NZ_JBHSSW010000004.1"/>
</dbReference>
<keyword evidence="3" id="KW-1185">Reference proteome</keyword>
<dbReference type="EMBL" id="JBHSSW010000004">
    <property type="protein sequence ID" value="MFC6197266.1"/>
    <property type="molecule type" value="Genomic_DNA"/>
</dbReference>
<evidence type="ECO:0000313" key="3">
    <source>
        <dbReference type="Proteomes" id="UP001596303"/>
    </source>
</evidence>
<comment type="caution">
    <text evidence="2">The sequence shown here is derived from an EMBL/GenBank/DDBJ whole genome shotgun (WGS) entry which is preliminary data.</text>
</comment>
<accession>A0ABW1S6G7</accession>
<dbReference type="Gene3D" id="1.10.10.2520">
    <property type="entry name" value="Cell wall hydrolase SleB, domain 1"/>
    <property type="match status" value="1"/>
</dbReference>
<dbReference type="Pfam" id="PF07486">
    <property type="entry name" value="Hydrolase_2"/>
    <property type="match status" value="1"/>
</dbReference>
<dbReference type="InterPro" id="IPR042047">
    <property type="entry name" value="SleB_dom1"/>
</dbReference>
<evidence type="ECO:0000313" key="2">
    <source>
        <dbReference type="EMBL" id="MFC6197266.1"/>
    </source>
</evidence>
<dbReference type="InterPro" id="IPR011105">
    <property type="entry name" value="Cell_wall_hydrolase_SleB"/>
</dbReference>
<name>A0ABW1S6G7_9PROT</name>
<evidence type="ECO:0000259" key="1">
    <source>
        <dbReference type="Pfam" id="PF07486"/>
    </source>
</evidence>
<sequence>MLSDKDQRVTLKRGAAISACVITAAVALPTLQGRVENEASKAEFREEAQFLAERIETRAPVQSKDDAAVLNNPWMRTVEYALKREPDSMLDKFGQRYRDLAALASFASFDPAHLELADKSGKEVDCLSKAIYYEARSENVLGQIAVAEVIMNRVSDYRYPDSVCGVVFQGSERSTGCQFSFTCDGAMDRVPRGKTWKRAQTVAAHVMMGLNKPLTGTATHYHTDYVDPVWNQHLIRTKTIGTHIFYRFPKGKEWTEVRERTSRET</sequence>
<dbReference type="GO" id="GO:0016787">
    <property type="term" value="F:hydrolase activity"/>
    <property type="evidence" value="ECO:0007669"/>
    <property type="project" value="UniProtKB-KW"/>
</dbReference>
<gene>
    <name evidence="2" type="ORF">ACFQDM_04210</name>
</gene>